<keyword evidence="2" id="KW-0472">Membrane</keyword>
<feature type="compositionally biased region" description="Polar residues" evidence="1">
    <location>
        <begin position="172"/>
        <end position="185"/>
    </location>
</feature>
<evidence type="ECO:0000256" key="2">
    <source>
        <dbReference type="SAM" id="Phobius"/>
    </source>
</evidence>
<organism evidence="3 4">
    <name type="scientific">Diaporthe australafricana</name>
    <dbReference type="NCBI Taxonomy" id="127596"/>
    <lineage>
        <taxon>Eukaryota</taxon>
        <taxon>Fungi</taxon>
        <taxon>Dikarya</taxon>
        <taxon>Ascomycota</taxon>
        <taxon>Pezizomycotina</taxon>
        <taxon>Sordariomycetes</taxon>
        <taxon>Sordariomycetidae</taxon>
        <taxon>Diaporthales</taxon>
        <taxon>Diaporthaceae</taxon>
        <taxon>Diaporthe</taxon>
    </lineage>
</organism>
<evidence type="ECO:0000256" key="1">
    <source>
        <dbReference type="SAM" id="MobiDB-lite"/>
    </source>
</evidence>
<name>A0ABR3VWI1_9PEZI</name>
<proteinExistence type="predicted"/>
<feature type="transmembrane region" description="Helical" evidence="2">
    <location>
        <begin position="6"/>
        <end position="28"/>
    </location>
</feature>
<sequence length="185" mass="20138">MKTPVLIVVVASGVVLCILPAIYIFLAYHTHRERQSWKADHDRALDKVEHEVRRNRRFARDAPVVVAGGATLPNTISPAPARALSAQHQQRKQRQQNAPKPPPPRRGPNVSRSSHTRLSQVDHAAAAPLAPPPTPPRGGRPAPRTRRSSVTGTGRSNPGSKKKQQQQQQSSAYGSTSDGQSRGSR</sequence>
<evidence type="ECO:0000313" key="4">
    <source>
        <dbReference type="Proteomes" id="UP001583177"/>
    </source>
</evidence>
<feature type="region of interest" description="Disordered" evidence="1">
    <location>
        <begin position="82"/>
        <end position="185"/>
    </location>
</feature>
<protein>
    <submittedName>
        <fullName evidence="3">Uncharacterized protein</fullName>
    </submittedName>
</protein>
<evidence type="ECO:0000313" key="3">
    <source>
        <dbReference type="EMBL" id="KAL1846880.1"/>
    </source>
</evidence>
<dbReference type="Proteomes" id="UP001583177">
    <property type="component" value="Unassembled WGS sequence"/>
</dbReference>
<keyword evidence="2" id="KW-1133">Transmembrane helix</keyword>
<dbReference type="EMBL" id="JAWRVE010000255">
    <property type="protein sequence ID" value="KAL1846880.1"/>
    <property type="molecule type" value="Genomic_DNA"/>
</dbReference>
<keyword evidence="4" id="KW-1185">Reference proteome</keyword>
<gene>
    <name evidence="3" type="ORF">Daus18300_014104</name>
</gene>
<feature type="compositionally biased region" description="Pro residues" evidence="1">
    <location>
        <begin position="129"/>
        <end position="138"/>
    </location>
</feature>
<reference evidence="3 4" key="1">
    <citation type="journal article" date="2024" name="IMA Fungus">
        <title>IMA Genome - F19 : A genome assembly and annotation guide to empower mycologists, including annotated draft genome sequences of Ceratocystis pirilliformis, Diaporthe australafricana, Fusarium ophioides, Paecilomyces lecythidis, and Sporothrix stenoceras.</title>
        <authorList>
            <person name="Aylward J."/>
            <person name="Wilson A.M."/>
            <person name="Visagie C.M."/>
            <person name="Spraker J."/>
            <person name="Barnes I."/>
            <person name="Buitendag C."/>
            <person name="Ceriani C."/>
            <person name="Del Mar Angel L."/>
            <person name="du Plessis D."/>
            <person name="Fuchs T."/>
            <person name="Gasser K."/>
            <person name="Kramer D."/>
            <person name="Li W."/>
            <person name="Munsamy K."/>
            <person name="Piso A."/>
            <person name="Price J.L."/>
            <person name="Sonnekus B."/>
            <person name="Thomas C."/>
            <person name="van der Nest A."/>
            <person name="van Dijk A."/>
            <person name="van Heerden A."/>
            <person name="van Vuuren N."/>
            <person name="Yilmaz N."/>
            <person name="Duong T.A."/>
            <person name="van der Merwe N.A."/>
            <person name="Wingfield M.J."/>
            <person name="Wingfield B.D."/>
        </authorList>
    </citation>
    <scope>NUCLEOTIDE SEQUENCE [LARGE SCALE GENOMIC DNA]</scope>
    <source>
        <strain evidence="3 4">CMW 18300</strain>
    </source>
</reference>
<accession>A0ABR3VWI1</accession>
<feature type="compositionally biased region" description="Low complexity" evidence="1">
    <location>
        <begin position="139"/>
        <end position="156"/>
    </location>
</feature>
<feature type="compositionally biased region" description="Polar residues" evidence="1">
    <location>
        <begin position="110"/>
        <end position="119"/>
    </location>
</feature>
<keyword evidence="2" id="KW-0812">Transmembrane</keyword>
<comment type="caution">
    <text evidence="3">The sequence shown here is derived from an EMBL/GenBank/DDBJ whole genome shotgun (WGS) entry which is preliminary data.</text>
</comment>